<evidence type="ECO:0008006" key="3">
    <source>
        <dbReference type="Google" id="ProtNLM"/>
    </source>
</evidence>
<dbReference type="EMBL" id="PDXQ01000001">
    <property type="protein sequence ID" value="TRZ33327.1"/>
    <property type="molecule type" value="Genomic_DNA"/>
</dbReference>
<protein>
    <recommendedName>
        <fullName evidence="3">DNA-directed RNA polymerase beta subunit</fullName>
    </recommendedName>
</protein>
<accession>A0A8B5W209</accession>
<sequence length="134" mass="14956">MGEAFMSYHPDPYVRGYDDRGMAKWMGFYLSEHTSEMEKDNTVRNKVRHRKEPMSDFEIGAVLDTAFKNHSQVVIQTAELNGEGSAFEDVVGVVEGHNGNTLYVSNVDLGVQLVAIDAINNIQIADQAKWSCIS</sequence>
<name>A0A8B5W209_ENTAV</name>
<evidence type="ECO:0000313" key="2">
    <source>
        <dbReference type="Proteomes" id="UP000316316"/>
    </source>
</evidence>
<gene>
    <name evidence="1" type="ORF">AUF17_04250</name>
</gene>
<dbReference type="Proteomes" id="UP000316316">
    <property type="component" value="Unassembled WGS sequence"/>
</dbReference>
<organism evidence="1 2">
    <name type="scientific">Enterococcus avium</name>
    <name type="common">Streptococcus avium</name>
    <dbReference type="NCBI Taxonomy" id="33945"/>
    <lineage>
        <taxon>Bacteria</taxon>
        <taxon>Bacillati</taxon>
        <taxon>Bacillota</taxon>
        <taxon>Bacilli</taxon>
        <taxon>Lactobacillales</taxon>
        <taxon>Enterococcaceae</taxon>
        <taxon>Enterococcus</taxon>
    </lineage>
</organism>
<evidence type="ECO:0000313" key="1">
    <source>
        <dbReference type="EMBL" id="TRZ33327.1"/>
    </source>
</evidence>
<proteinExistence type="predicted"/>
<dbReference type="RefSeq" id="WP_144324658.1">
    <property type="nucleotide sequence ID" value="NZ_PDXQ01000001.1"/>
</dbReference>
<dbReference type="AlphaFoldDB" id="A0A8B5W209"/>
<comment type="caution">
    <text evidence="1">The sequence shown here is derived from an EMBL/GenBank/DDBJ whole genome shotgun (WGS) entry which is preliminary data.</text>
</comment>
<reference evidence="1 2" key="1">
    <citation type="submission" date="2017-10" db="EMBL/GenBank/DDBJ databases">
        <title>FDA dAtabase for Regulatory Grade micrObial Sequences (FDA-ARGOS): Supporting development and validation of Infectious Disease Dx tests.</title>
        <authorList>
            <person name="Campos J."/>
            <person name="Goldberg B."/>
            <person name="Tallon L.J."/>
            <person name="Sadzewicz L."/>
            <person name="Sengamalay N."/>
            <person name="Ott S."/>
            <person name="Godinez A."/>
            <person name="Nagaraj S."/>
            <person name="Vyas G."/>
            <person name="Aluvathingal J."/>
            <person name="Nadendla S."/>
            <person name="Geyer C."/>
            <person name="Nandy P."/>
            <person name="Hobson J."/>
            <person name="Sichtig H."/>
        </authorList>
    </citation>
    <scope>NUCLEOTIDE SEQUENCE [LARGE SCALE GENOMIC DNA]</scope>
    <source>
        <strain evidence="1 2">FDAARGOS_185</strain>
    </source>
</reference>